<protein>
    <submittedName>
        <fullName evidence="1">Uncharacterized protein</fullName>
    </submittedName>
</protein>
<dbReference type="EMBL" id="LR796212">
    <property type="protein sequence ID" value="CAB4127630.1"/>
    <property type="molecule type" value="Genomic_DNA"/>
</dbReference>
<evidence type="ECO:0000313" key="2">
    <source>
        <dbReference type="EMBL" id="CAB5212451.1"/>
    </source>
</evidence>
<reference evidence="1" key="1">
    <citation type="submission" date="2020-04" db="EMBL/GenBank/DDBJ databases">
        <authorList>
            <person name="Chiriac C."/>
            <person name="Salcher M."/>
            <person name="Ghai R."/>
            <person name="Kavagutti S V."/>
        </authorList>
    </citation>
    <scope>NUCLEOTIDE SEQUENCE</scope>
</reference>
<proteinExistence type="predicted"/>
<accession>A0A6J5L4W8</accession>
<organism evidence="1">
    <name type="scientific">uncultured Caudovirales phage</name>
    <dbReference type="NCBI Taxonomy" id="2100421"/>
    <lineage>
        <taxon>Viruses</taxon>
        <taxon>Duplodnaviria</taxon>
        <taxon>Heunggongvirae</taxon>
        <taxon>Uroviricota</taxon>
        <taxon>Caudoviricetes</taxon>
        <taxon>Peduoviridae</taxon>
        <taxon>Maltschvirus</taxon>
        <taxon>Maltschvirus maltsch</taxon>
    </lineage>
</organism>
<name>A0A6J5L4W8_9CAUD</name>
<gene>
    <name evidence="2" type="ORF">UFOVP186_17</name>
    <name evidence="1" type="ORF">UFOVP94_26</name>
</gene>
<evidence type="ECO:0000313" key="1">
    <source>
        <dbReference type="EMBL" id="CAB4127630.1"/>
    </source>
</evidence>
<dbReference type="EMBL" id="LR798239">
    <property type="protein sequence ID" value="CAB5212451.1"/>
    <property type="molecule type" value="Genomic_DNA"/>
</dbReference>
<sequence length="56" mass="6834">MKIKDYLASIGEDYNEYIEMKNTPWWQWTQAQQLFANMLHEAMNEKLIRNAWLGRN</sequence>